<organism evidence="2 3">
    <name type="scientific">Marivibrio halodurans</name>
    <dbReference type="NCBI Taxonomy" id="2039722"/>
    <lineage>
        <taxon>Bacteria</taxon>
        <taxon>Pseudomonadati</taxon>
        <taxon>Pseudomonadota</taxon>
        <taxon>Alphaproteobacteria</taxon>
        <taxon>Rhodospirillales</taxon>
        <taxon>Rhodospirillaceae</taxon>
        <taxon>Marivibrio</taxon>
    </lineage>
</organism>
<dbReference type="Proteomes" id="UP000672602">
    <property type="component" value="Unassembled WGS sequence"/>
</dbReference>
<feature type="domain" description="PilZ" evidence="1">
    <location>
        <begin position="13"/>
        <end position="106"/>
    </location>
</feature>
<dbReference type="Gene3D" id="2.40.10.220">
    <property type="entry name" value="predicted glycosyltransferase like domains"/>
    <property type="match status" value="1"/>
</dbReference>
<gene>
    <name evidence="2" type="ORF">KAJ83_12175</name>
</gene>
<dbReference type="GO" id="GO:0035438">
    <property type="term" value="F:cyclic-di-GMP binding"/>
    <property type="evidence" value="ECO:0007669"/>
    <property type="project" value="InterPro"/>
</dbReference>
<reference evidence="2" key="1">
    <citation type="submission" date="2021-04" db="EMBL/GenBank/DDBJ databases">
        <authorList>
            <person name="Zhang D.-C."/>
        </authorList>
    </citation>
    <scope>NUCLEOTIDE SEQUENCE</scope>
    <source>
        <strain evidence="2">CGMCC 1.15697</strain>
    </source>
</reference>
<accession>A0A8J7SJI4</accession>
<dbReference type="AlphaFoldDB" id="A0A8J7SJI4"/>
<dbReference type="SUPFAM" id="SSF141371">
    <property type="entry name" value="PilZ domain-like"/>
    <property type="match status" value="1"/>
</dbReference>
<evidence type="ECO:0000259" key="1">
    <source>
        <dbReference type="Pfam" id="PF07238"/>
    </source>
</evidence>
<proteinExistence type="predicted"/>
<keyword evidence="3" id="KW-1185">Reference proteome</keyword>
<evidence type="ECO:0000313" key="2">
    <source>
        <dbReference type="EMBL" id="MBP5857768.1"/>
    </source>
</evidence>
<sequence length="118" mass="12968">MFSRLMRIIKGGDRRKERRVPIRVPATMNGFAGRVTDLSLGGCGFYTNEGDVLEVGETVAAQLMPPHEEPVEIPALVVGQDDEGMVYCIAFTRVDPMVFDRLQDLIVHQALGGHEQAG</sequence>
<comment type="caution">
    <text evidence="2">The sequence shown here is derived from an EMBL/GenBank/DDBJ whole genome shotgun (WGS) entry which is preliminary data.</text>
</comment>
<dbReference type="InterPro" id="IPR009875">
    <property type="entry name" value="PilZ_domain"/>
</dbReference>
<protein>
    <submittedName>
        <fullName evidence="2">PilZ domain-containing protein</fullName>
    </submittedName>
</protein>
<dbReference type="RefSeq" id="WP_210682347.1">
    <property type="nucleotide sequence ID" value="NZ_JAGMWN010000005.1"/>
</dbReference>
<name>A0A8J7SJI4_9PROT</name>
<dbReference type="Pfam" id="PF07238">
    <property type="entry name" value="PilZ"/>
    <property type="match status" value="1"/>
</dbReference>
<evidence type="ECO:0000313" key="3">
    <source>
        <dbReference type="Proteomes" id="UP000672602"/>
    </source>
</evidence>
<dbReference type="EMBL" id="JAGMWN010000005">
    <property type="protein sequence ID" value="MBP5857768.1"/>
    <property type="molecule type" value="Genomic_DNA"/>
</dbReference>